<keyword evidence="2" id="KW-1185">Reference proteome</keyword>
<dbReference type="PaxDb" id="67767-A0A0J7L8J0"/>
<protein>
    <submittedName>
        <fullName evidence="1">Protein phosphatase 1f</fullName>
    </submittedName>
</protein>
<proteinExistence type="predicted"/>
<sequence length="69" mass="7763">MATDCVVDGDYLGAYSRFFAEFVARVNPNDQLPVKVSAYDVDENELVGEIISVTLQYLNKTNRNGKLQF</sequence>
<organism evidence="1 2">
    <name type="scientific">Lasius niger</name>
    <name type="common">Black garden ant</name>
    <dbReference type="NCBI Taxonomy" id="67767"/>
    <lineage>
        <taxon>Eukaryota</taxon>
        <taxon>Metazoa</taxon>
        <taxon>Ecdysozoa</taxon>
        <taxon>Arthropoda</taxon>
        <taxon>Hexapoda</taxon>
        <taxon>Insecta</taxon>
        <taxon>Pterygota</taxon>
        <taxon>Neoptera</taxon>
        <taxon>Endopterygota</taxon>
        <taxon>Hymenoptera</taxon>
        <taxon>Apocrita</taxon>
        <taxon>Aculeata</taxon>
        <taxon>Formicoidea</taxon>
        <taxon>Formicidae</taxon>
        <taxon>Formicinae</taxon>
        <taxon>Lasius</taxon>
        <taxon>Lasius</taxon>
    </lineage>
</organism>
<dbReference type="AlphaFoldDB" id="A0A0J7L8J0"/>
<evidence type="ECO:0000313" key="1">
    <source>
        <dbReference type="EMBL" id="KMR03154.1"/>
    </source>
</evidence>
<dbReference type="STRING" id="67767.A0A0J7L8J0"/>
<comment type="caution">
    <text evidence="1">The sequence shown here is derived from an EMBL/GenBank/DDBJ whole genome shotgun (WGS) entry which is preliminary data.</text>
</comment>
<name>A0A0J7L8J0_LASNI</name>
<reference evidence="1 2" key="1">
    <citation type="submission" date="2015-04" db="EMBL/GenBank/DDBJ databases">
        <title>Lasius niger genome sequencing.</title>
        <authorList>
            <person name="Konorov E.A."/>
            <person name="Nikitin M.A."/>
            <person name="Kirill M.V."/>
            <person name="Chang P."/>
        </authorList>
    </citation>
    <scope>NUCLEOTIDE SEQUENCE [LARGE SCALE GENOMIC DNA]</scope>
    <source>
        <tissue evidence="1">Whole</tissue>
    </source>
</reference>
<dbReference type="OrthoDB" id="416093at2759"/>
<evidence type="ECO:0000313" key="2">
    <source>
        <dbReference type="Proteomes" id="UP000036403"/>
    </source>
</evidence>
<accession>A0A0J7L8J0</accession>
<dbReference type="Proteomes" id="UP000036403">
    <property type="component" value="Unassembled WGS sequence"/>
</dbReference>
<dbReference type="EMBL" id="LBMM01000246">
    <property type="protein sequence ID" value="KMR03154.1"/>
    <property type="molecule type" value="Genomic_DNA"/>
</dbReference>
<gene>
    <name evidence="1" type="ORF">RF55_805</name>
</gene>